<dbReference type="PROSITE" id="PS50206">
    <property type="entry name" value="RHODANESE_3"/>
    <property type="match status" value="1"/>
</dbReference>
<organism evidence="2 3">
    <name type="scientific">Streptococcus suis</name>
    <dbReference type="NCBI Taxonomy" id="1307"/>
    <lineage>
        <taxon>Bacteria</taxon>
        <taxon>Bacillati</taxon>
        <taxon>Bacillota</taxon>
        <taxon>Bacilli</taxon>
        <taxon>Lactobacillales</taxon>
        <taxon>Streptococcaceae</taxon>
        <taxon>Streptococcus</taxon>
    </lineage>
</organism>
<dbReference type="SUPFAM" id="SSF52821">
    <property type="entry name" value="Rhodanese/Cell cycle control phosphatase"/>
    <property type="match status" value="1"/>
</dbReference>
<gene>
    <name evidence="2" type="ORF">EI998_02370</name>
</gene>
<accession>A0A3R8XTV9</accession>
<dbReference type="InterPro" id="IPR036873">
    <property type="entry name" value="Rhodanese-like_dom_sf"/>
</dbReference>
<dbReference type="CDD" id="cd00158">
    <property type="entry name" value="RHOD"/>
    <property type="match status" value="1"/>
</dbReference>
<dbReference type="AlphaFoldDB" id="A0A3R8XTV9"/>
<sequence>MLKQILSGIFSSSESLTVAELPQALQEPNTILLDVREVNEFNSGHIAQAINSPLSQLENFKGDKTKQYLVICQSGMRSQRATEYLTSSGYHALNVRGGMNAWNGPIKGDQ</sequence>
<dbReference type="EMBL" id="RSDO01000003">
    <property type="protein sequence ID" value="RRR54707.1"/>
    <property type="molecule type" value="Genomic_DNA"/>
</dbReference>
<dbReference type="InterPro" id="IPR001763">
    <property type="entry name" value="Rhodanese-like_dom"/>
</dbReference>
<reference evidence="2 3" key="1">
    <citation type="submission" date="2018-11" db="EMBL/GenBank/DDBJ databases">
        <authorList>
            <person name="Stevens M.J."/>
            <person name="Cernela N."/>
            <person name="Spoerry Serrano N."/>
            <person name="Schmitt S."/>
            <person name="Schrenzel J."/>
            <person name="Stephan R."/>
        </authorList>
    </citation>
    <scope>NUCLEOTIDE SEQUENCE [LARGE SCALE GENOMIC DNA]</scope>
    <source>
        <strain evidence="2 3">PP422</strain>
    </source>
</reference>
<dbReference type="SMART" id="SM00450">
    <property type="entry name" value="RHOD"/>
    <property type="match status" value="1"/>
</dbReference>
<reference evidence="2 3" key="2">
    <citation type="submission" date="2018-12" db="EMBL/GenBank/DDBJ databases">
        <title>Whole-genome sequences of fifteen clinical Streptococcus suis strains isolated from pigs between 2006 and 2018.</title>
        <authorList>
            <person name="Stevens M.J.A."/>
            <person name="Cernela N."/>
            <person name="Spoerry Serrano N."/>
            <person name="Schmitt S."/>
            <person name="Schrenzel J."/>
            <person name="Stephan R."/>
        </authorList>
    </citation>
    <scope>NUCLEOTIDE SEQUENCE [LARGE SCALE GENOMIC DNA]</scope>
    <source>
        <strain evidence="2 3">PP422</strain>
    </source>
</reference>
<dbReference type="PANTHER" id="PTHR43031">
    <property type="entry name" value="FAD-DEPENDENT OXIDOREDUCTASE"/>
    <property type="match status" value="1"/>
</dbReference>
<evidence type="ECO:0000313" key="2">
    <source>
        <dbReference type="EMBL" id="RRR54707.1"/>
    </source>
</evidence>
<evidence type="ECO:0000259" key="1">
    <source>
        <dbReference type="PROSITE" id="PS50206"/>
    </source>
</evidence>
<dbReference type="PANTHER" id="PTHR43031:SF17">
    <property type="entry name" value="SULFURTRANSFERASE YTWF-RELATED"/>
    <property type="match status" value="1"/>
</dbReference>
<evidence type="ECO:0000313" key="3">
    <source>
        <dbReference type="Proteomes" id="UP000274117"/>
    </source>
</evidence>
<dbReference type="InterPro" id="IPR050229">
    <property type="entry name" value="GlpE_sulfurtransferase"/>
</dbReference>
<proteinExistence type="predicted"/>
<dbReference type="Pfam" id="PF00581">
    <property type="entry name" value="Rhodanese"/>
    <property type="match status" value="1"/>
</dbReference>
<dbReference type="Proteomes" id="UP000274117">
    <property type="component" value="Unassembled WGS sequence"/>
</dbReference>
<dbReference type="Gene3D" id="3.40.250.10">
    <property type="entry name" value="Rhodanese-like domain"/>
    <property type="match status" value="1"/>
</dbReference>
<protein>
    <submittedName>
        <fullName evidence="2">Rhodanese-like domain-containing protein</fullName>
    </submittedName>
</protein>
<name>A0A3R8XTV9_STRSU</name>
<comment type="caution">
    <text evidence="2">The sequence shown here is derived from an EMBL/GenBank/DDBJ whole genome shotgun (WGS) entry which is preliminary data.</text>
</comment>
<feature type="domain" description="Rhodanese" evidence="1">
    <location>
        <begin position="26"/>
        <end position="108"/>
    </location>
</feature>